<protein>
    <submittedName>
        <fullName evidence="1">Uncharacterized protein</fullName>
    </submittedName>
</protein>
<dbReference type="EMBL" id="ABXU01000012">
    <property type="protein sequence ID" value="EEB34778.1"/>
    <property type="molecule type" value="Genomic_DNA"/>
</dbReference>
<dbReference type="Proteomes" id="UP000003676">
    <property type="component" value="Unassembled WGS sequence"/>
</dbReference>
<dbReference type="AlphaFoldDB" id="B6WQI9"/>
<sequence length="74" mass="7619">MLRAVPACGGFDVWMASGPARQDVILSAGMAASRTLCPVCPVSSLAPCSFQSAYRAGPPQRGFPSGLTCRSGFP</sequence>
<dbReference type="HOGENOM" id="CLU_2681735_0_0_7"/>
<evidence type="ECO:0000313" key="1">
    <source>
        <dbReference type="EMBL" id="EEB34778.1"/>
    </source>
</evidence>
<proteinExistence type="predicted"/>
<evidence type="ECO:0000313" key="2">
    <source>
        <dbReference type="Proteomes" id="UP000003676"/>
    </source>
</evidence>
<accession>B6WQI9</accession>
<reference evidence="1 2" key="2">
    <citation type="submission" date="2008-10" db="EMBL/GenBank/DDBJ databases">
        <authorList>
            <person name="Fulton L."/>
            <person name="Clifton S."/>
            <person name="Fulton B."/>
            <person name="Xu J."/>
            <person name="Minx P."/>
            <person name="Pepin K.H."/>
            <person name="Johnson M."/>
            <person name="Bhonagiri V."/>
            <person name="Nash W.E."/>
            <person name="Mardis E.R."/>
            <person name="Wilson R.K."/>
        </authorList>
    </citation>
    <scope>NUCLEOTIDE SEQUENCE [LARGE SCALE GENOMIC DNA]</scope>
    <source>
        <strain evidence="1 2">ATCC 29098</strain>
    </source>
</reference>
<organism evidence="1 2">
    <name type="scientific">Desulfovibrio piger ATCC 29098</name>
    <dbReference type="NCBI Taxonomy" id="411464"/>
    <lineage>
        <taxon>Bacteria</taxon>
        <taxon>Pseudomonadati</taxon>
        <taxon>Thermodesulfobacteriota</taxon>
        <taxon>Desulfovibrionia</taxon>
        <taxon>Desulfovibrionales</taxon>
        <taxon>Desulfovibrionaceae</taxon>
        <taxon>Desulfovibrio</taxon>
    </lineage>
</organism>
<reference evidence="1 2" key="1">
    <citation type="submission" date="2008-10" db="EMBL/GenBank/DDBJ databases">
        <title>Draft genome sequence of Desulvovibrio piger (ATCC 29098).</title>
        <authorList>
            <person name="Sudarsanam P."/>
            <person name="Ley R."/>
            <person name="Guruge J."/>
            <person name="Turnbaugh P.J."/>
            <person name="Mahowald M."/>
            <person name="Liep D."/>
            <person name="Gordon J."/>
        </authorList>
    </citation>
    <scope>NUCLEOTIDE SEQUENCE [LARGE SCALE GENOMIC DNA]</scope>
    <source>
        <strain evidence="1 2">ATCC 29098</strain>
    </source>
</reference>
<name>B6WQI9_9BACT</name>
<comment type="caution">
    <text evidence="1">The sequence shown here is derived from an EMBL/GenBank/DDBJ whole genome shotgun (WGS) entry which is preliminary data.</text>
</comment>
<gene>
    <name evidence="1" type="ORF">DESPIG_00313</name>
</gene>